<organism evidence="2 3">
    <name type="scientific">Brassica oleracea var. oleracea</name>
    <dbReference type="NCBI Taxonomy" id="109376"/>
    <lineage>
        <taxon>Eukaryota</taxon>
        <taxon>Viridiplantae</taxon>
        <taxon>Streptophyta</taxon>
        <taxon>Embryophyta</taxon>
        <taxon>Tracheophyta</taxon>
        <taxon>Spermatophyta</taxon>
        <taxon>Magnoliopsida</taxon>
        <taxon>eudicotyledons</taxon>
        <taxon>Gunneridae</taxon>
        <taxon>Pentapetalae</taxon>
        <taxon>rosids</taxon>
        <taxon>malvids</taxon>
        <taxon>Brassicales</taxon>
        <taxon>Brassicaceae</taxon>
        <taxon>Brassiceae</taxon>
        <taxon>Brassica</taxon>
    </lineage>
</organism>
<dbReference type="HOGENOM" id="CLU_033374_0_0_1"/>
<sequence length="545" mass="61398">MVWKLLQWRVDWVEDLKDVTEISDVRLVDAATYGCVGVNFFDKLLFVSSTPLSPLTQCFSISSPSPSPTTFELSHLHLRRLLSSLISSPSPTTLELSHLHLQFLSSLISSPSPTQTSRSFFSDDANHGLENSLTRALSLTSSISSSLHLSCLSLCLESSDLSSPTTLITGSKILSLELSLYRHRSQALSISLVSAFFLESSGKPRLKLRLSSLITLLCRFKSSSPIHQASLTQALSSSLCFWLSPSLLSQPLPLSRVFRSQARKLTLSMAIDWGKPEERRKGNKAGISMNKVGKANIMEAFEQRFKKNLPDWKPYKSKYDTTRKKYIKIKTLTQNRTELGFDDMGRIDMSDDWRVQGLGDLYAKRLVTWMFEAEFGGVVVTGAEGWSAQHGEASLNSRVGEDDRDDEADSQPAAETQALETETQPQAPRQTQPSTQNHFGSSRAKRRRKEKDMVVEACVKRTEALEVKNKIAELMLERQEAFSIENVLEILYALPEVREWSPLYEAAMEILIDNEGNRRAFVTMKTDEAKIRFLELRTKIKRDDD</sequence>
<dbReference type="AlphaFoldDB" id="A0A0D3DKL0"/>
<reference evidence="2 3" key="1">
    <citation type="journal article" date="2014" name="Genome Biol.">
        <title>Transcriptome and methylome profiling reveals relics of genome dominance in the mesopolyploid Brassica oleracea.</title>
        <authorList>
            <person name="Parkin I.A."/>
            <person name="Koh C."/>
            <person name="Tang H."/>
            <person name="Robinson S.J."/>
            <person name="Kagale S."/>
            <person name="Clarke W.E."/>
            <person name="Town C.D."/>
            <person name="Nixon J."/>
            <person name="Krishnakumar V."/>
            <person name="Bidwell S.L."/>
            <person name="Denoeud F."/>
            <person name="Belcram H."/>
            <person name="Links M.G."/>
            <person name="Just J."/>
            <person name="Clarke C."/>
            <person name="Bender T."/>
            <person name="Huebert T."/>
            <person name="Mason A.S."/>
            <person name="Pires J.C."/>
            <person name="Barker G."/>
            <person name="Moore J."/>
            <person name="Walley P.G."/>
            <person name="Manoli S."/>
            <person name="Batley J."/>
            <person name="Edwards D."/>
            <person name="Nelson M.N."/>
            <person name="Wang X."/>
            <person name="Paterson A.H."/>
            <person name="King G."/>
            <person name="Bancroft I."/>
            <person name="Chalhoub B."/>
            <person name="Sharpe A.G."/>
        </authorList>
    </citation>
    <scope>NUCLEOTIDE SEQUENCE</scope>
    <source>
        <strain evidence="2 3">cv. TO1000</strain>
    </source>
</reference>
<reference evidence="2" key="2">
    <citation type="submission" date="2015-03" db="UniProtKB">
        <authorList>
            <consortium name="EnsemblPlants"/>
        </authorList>
    </citation>
    <scope>IDENTIFICATION</scope>
</reference>
<dbReference type="eggNOG" id="KOG4585">
    <property type="taxonomic scope" value="Eukaryota"/>
</dbReference>
<dbReference type="PANTHER" id="PTHR31704">
    <property type="entry name" value="MYB/SANT-LIKE DNA-BINDING DOMAIN PROTEIN-RELATED"/>
    <property type="match status" value="1"/>
</dbReference>
<protein>
    <recommendedName>
        <fullName evidence="4">Myb/SANT-like domain-containing protein</fullName>
    </recommendedName>
</protein>
<dbReference type="Gramene" id="Bo8g026990.1">
    <property type="protein sequence ID" value="Bo8g026990.1"/>
    <property type="gene ID" value="Bo8g026990"/>
</dbReference>
<proteinExistence type="predicted"/>
<dbReference type="Proteomes" id="UP000032141">
    <property type="component" value="Chromosome C8"/>
</dbReference>
<evidence type="ECO:0008006" key="4">
    <source>
        <dbReference type="Google" id="ProtNLM"/>
    </source>
</evidence>
<keyword evidence="3" id="KW-1185">Reference proteome</keyword>
<name>A0A0D3DKL0_BRAOL</name>
<accession>A0A0D3DKL0</accession>
<feature type="region of interest" description="Disordered" evidence="1">
    <location>
        <begin position="390"/>
        <end position="451"/>
    </location>
</feature>
<feature type="compositionally biased region" description="Polar residues" evidence="1">
    <location>
        <begin position="418"/>
        <end position="440"/>
    </location>
</feature>
<evidence type="ECO:0000256" key="1">
    <source>
        <dbReference type="SAM" id="MobiDB-lite"/>
    </source>
</evidence>
<evidence type="ECO:0000313" key="3">
    <source>
        <dbReference type="Proteomes" id="UP000032141"/>
    </source>
</evidence>
<dbReference type="PANTHER" id="PTHR31704:SF54">
    <property type="entry name" value="MYB_SANT-LIKE DOMAIN-CONTAINING PROTEIN"/>
    <property type="match status" value="1"/>
</dbReference>
<dbReference type="EnsemblPlants" id="Bo8g026990.1">
    <property type="protein sequence ID" value="Bo8g026990.1"/>
    <property type="gene ID" value="Bo8g026990"/>
</dbReference>
<evidence type="ECO:0000313" key="2">
    <source>
        <dbReference type="EnsemblPlants" id="Bo8g026990.1"/>
    </source>
</evidence>